<dbReference type="AlphaFoldDB" id="A0A9W9L893"/>
<dbReference type="PANTHER" id="PTHR43433:SF10">
    <property type="entry name" value="AB HYDROLASE-1 DOMAIN-CONTAINING PROTEIN"/>
    <property type="match status" value="1"/>
</dbReference>
<dbReference type="Gene3D" id="3.40.50.1820">
    <property type="entry name" value="alpha/beta hydrolase"/>
    <property type="match status" value="1"/>
</dbReference>
<dbReference type="SUPFAM" id="SSF53474">
    <property type="entry name" value="alpha/beta-Hydrolases"/>
    <property type="match status" value="1"/>
</dbReference>
<dbReference type="PANTHER" id="PTHR43433">
    <property type="entry name" value="HYDROLASE, ALPHA/BETA FOLD FAMILY PROTEIN"/>
    <property type="match status" value="1"/>
</dbReference>
<keyword evidence="3" id="KW-1185">Reference proteome</keyword>
<evidence type="ECO:0000259" key="1">
    <source>
        <dbReference type="Pfam" id="PF12697"/>
    </source>
</evidence>
<dbReference type="InterPro" id="IPR029058">
    <property type="entry name" value="AB_hydrolase_fold"/>
</dbReference>
<evidence type="ECO:0000313" key="3">
    <source>
        <dbReference type="Proteomes" id="UP001149079"/>
    </source>
</evidence>
<accession>A0A9W9L893</accession>
<dbReference type="RefSeq" id="XP_056524297.1">
    <property type="nucleotide sequence ID" value="XM_056662184.1"/>
</dbReference>
<feature type="domain" description="AB hydrolase-1" evidence="1">
    <location>
        <begin position="57"/>
        <end position="188"/>
    </location>
</feature>
<dbReference type="GeneID" id="81401354"/>
<name>A0A9W9L893_9EURO</name>
<reference evidence="2" key="2">
    <citation type="journal article" date="2023" name="IMA Fungus">
        <title>Comparative genomic study of the Penicillium genus elucidates a diverse pangenome and 15 lateral gene transfer events.</title>
        <authorList>
            <person name="Petersen C."/>
            <person name="Sorensen T."/>
            <person name="Nielsen M.R."/>
            <person name="Sondergaard T.E."/>
            <person name="Sorensen J.L."/>
            <person name="Fitzpatrick D.A."/>
            <person name="Frisvad J.C."/>
            <person name="Nielsen K.L."/>
        </authorList>
    </citation>
    <scope>NUCLEOTIDE SEQUENCE</scope>
    <source>
        <strain evidence="2">IBT 22155</strain>
    </source>
</reference>
<reference evidence="2" key="1">
    <citation type="submission" date="2022-11" db="EMBL/GenBank/DDBJ databases">
        <authorList>
            <person name="Petersen C."/>
        </authorList>
    </citation>
    <scope>NUCLEOTIDE SEQUENCE</scope>
    <source>
        <strain evidence="2">IBT 22155</strain>
    </source>
</reference>
<dbReference type="GO" id="GO:0017000">
    <property type="term" value="P:antibiotic biosynthetic process"/>
    <property type="evidence" value="ECO:0007669"/>
    <property type="project" value="UniProtKB-ARBA"/>
</dbReference>
<dbReference type="OrthoDB" id="294702at2759"/>
<dbReference type="Pfam" id="PF12697">
    <property type="entry name" value="Abhydrolase_6"/>
    <property type="match status" value="1"/>
</dbReference>
<gene>
    <name evidence="2" type="ORF">N7515_001440</name>
</gene>
<dbReference type="Proteomes" id="UP001149079">
    <property type="component" value="Unassembled WGS sequence"/>
</dbReference>
<protein>
    <recommendedName>
        <fullName evidence="1">AB hydrolase-1 domain-containing protein</fullName>
    </recommendedName>
</protein>
<dbReference type="InterPro" id="IPR000073">
    <property type="entry name" value="AB_hydrolase_1"/>
</dbReference>
<dbReference type="GO" id="GO:0072330">
    <property type="term" value="P:monocarboxylic acid biosynthetic process"/>
    <property type="evidence" value="ECO:0007669"/>
    <property type="project" value="UniProtKB-ARBA"/>
</dbReference>
<sequence>MSDDPQSPRSFALSYVSNSRFHSSFTFDSATTSGPLKVTYGEYGRAPNEHDTIPTLLFMPGMYSSRYIGICLHRIAEKYGVRVVVVDRPGMGKSTDVALAQRVSAWIEIVPRLLAHLNIQHVSLASHSAGTIYLLNTLYHCRDILRPDKAMVTLLAPWVDPAKSGNTTMKLAQYIPTPAFKLWHHIPRLFLVQNGSPIAKSGAVVAGFSASFPSKSNDAQAKNRQYIEENYALTLEQQKEIDSAMMQAMFQEDTVGSNSEALQCLRKETNTWGKCEDYEVFVRELVEVEKGTDGSPLGVRVFFAESDSMIGKKGQDYFENCWAQTRGRDLGGVVEFESKTVAGTDHDSLVQSAEVWESVFREMGTVEDDI</sequence>
<dbReference type="EMBL" id="JAPQKL010000002">
    <property type="protein sequence ID" value="KAJ5142653.1"/>
    <property type="molecule type" value="Genomic_DNA"/>
</dbReference>
<evidence type="ECO:0000313" key="2">
    <source>
        <dbReference type="EMBL" id="KAJ5142653.1"/>
    </source>
</evidence>
<organism evidence="2 3">
    <name type="scientific">Penicillium bovifimosum</name>
    <dbReference type="NCBI Taxonomy" id="126998"/>
    <lineage>
        <taxon>Eukaryota</taxon>
        <taxon>Fungi</taxon>
        <taxon>Dikarya</taxon>
        <taxon>Ascomycota</taxon>
        <taxon>Pezizomycotina</taxon>
        <taxon>Eurotiomycetes</taxon>
        <taxon>Eurotiomycetidae</taxon>
        <taxon>Eurotiales</taxon>
        <taxon>Aspergillaceae</taxon>
        <taxon>Penicillium</taxon>
    </lineage>
</organism>
<comment type="caution">
    <text evidence="2">The sequence shown here is derived from an EMBL/GenBank/DDBJ whole genome shotgun (WGS) entry which is preliminary data.</text>
</comment>
<proteinExistence type="predicted"/>
<dbReference type="InterPro" id="IPR050471">
    <property type="entry name" value="AB_hydrolase"/>
</dbReference>